<dbReference type="Gene3D" id="3.40.50.720">
    <property type="entry name" value="NAD(P)-binding Rossmann-like Domain"/>
    <property type="match status" value="1"/>
</dbReference>
<dbReference type="GO" id="GO:0016491">
    <property type="term" value="F:oxidoreductase activity"/>
    <property type="evidence" value="ECO:0007669"/>
    <property type="project" value="UniProtKB-KW"/>
</dbReference>
<dbReference type="PANTHER" id="PTHR22604:SF105">
    <property type="entry name" value="TRANS-1,2-DIHYDROBENZENE-1,2-DIOL DEHYDROGENASE"/>
    <property type="match status" value="1"/>
</dbReference>
<gene>
    <name evidence="5" type="ORF">GCM10011514_31910</name>
</gene>
<feature type="domain" description="GFO/IDH/MocA-like oxidoreductase" evidence="4">
    <location>
        <begin position="134"/>
        <end position="248"/>
    </location>
</feature>
<dbReference type="GO" id="GO:0000166">
    <property type="term" value="F:nucleotide binding"/>
    <property type="evidence" value="ECO:0007669"/>
    <property type="project" value="InterPro"/>
</dbReference>
<dbReference type="InterPro" id="IPR055170">
    <property type="entry name" value="GFO_IDH_MocA-like_dom"/>
</dbReference>
<dbReference type="Pfam" id="PF22725">
    <property type="entry name" value="GFO_IDH_MocA_C3"/>
    <property type="match status" value="1"/>
</dbReference>
<reference evidence="5" key="2">
    <citation type="submission" date="2020-09" db="EMBL/GenBank/DDBJ databases">
        <authorList>
            <person name="Sun Q."/>
            <person name="Zhou Y."/>
        </authorList>
    </citation>
    <scope>NUCLEOTIDE SEQUENCE</scope>
    <source>
        <strain evidence="5">CGMCC 1.15958</strain>
    </source>
</reference>
<keyword evidence="2" id="KW-0560">Oxidoreductase</keyword>
<dbReference type="Proteomes" id="UP000609064">
    <property type="component" value="Unassembled WGS sequence"/>
</dbReference>
<evidence type="ECO:0000313" key="6">
    <source>
        <dbReference type="Proteomes" id="UP000609064"/>
    </source>
</evidence>
<dbReference type="PANTHER" id="PTHR22604">
    <property type="entry name" value="OXIDOREDUCTASES"/>
    <property type="match status" value="1"/>
</dbReference>
<evidence type="ECO:0000256" key="2">
    <source>
        <dbReference type="ARBA" id="ARBA00023002"/>
    </source>
</evidence>
<dbReference type="AlphaFoldDB" id="A0A916YWX9"/>
<dbReference type="InterPro" id="IPR036291">
    <property type="entry name" value="NAD(P)-bd_dom_sf"/>
</dbReference>
<dbReference type="InterPro" id="IPR000683">
    <property type="entry name" value="Gfo/Idh/MocA-like_OxRdtase_N"/>
</dbReference>
<dbReference type="Gene3D" id="3.30.360.10">
    <property type="entry name" value="Dihydrodipicolinate Reductase, domain 2"/>
    <property type="match status" value="1"/>
</dbReference>
<evidence type="ECO:0000259" key="4">
    <source>
        <dbReference type="Pfam" id="PF22725"/>
    </source>
</evidence>
<feature type="domain" description="Gfo/Idh/MocA-like oxidoreductase N-terminal" evidence="3">
    <location>
        <begin position="5"/>
        <end position="122"/>
    </location>
</feature>
<comment type="similarity">
    <text evidence="1">Belongs to the Gfo/Idh/MocA family.</text>
</comment>
<protein>
    <submittedName>
        <fullName evidence="5">Dehydrogenase</fullName>
    </submittedName>
</protein>
<accession>A0A916YWX9</accession>
<sequence>MKKNIKWGIIGVGKIAEKFATDLKSVKNAQLHAIASSSSLERAKDFAERYDAPYFYDSYESIFQTPDLDAIYIATPHTSHAENTLLCLKHKVPVLCEKPFAMNLKQVQTMVEAARENDTFLMEAMWTRFIPAIQKTLDLIAEGRIGKVRNVQADFGFNAPFLPEKRLLNPNLGGGALLDIGIYPAYLSLLLLGYPSDIQVISNFGETGIDETTSFVLGYKNEATANLSCTLKARTLTEALIYGENGYIHIEGRFMEAKRITLFETDKKPVKFNFPRKTFGYNFEIEEVSQCVREGKKESSKMPLSISVKLISLLDEIRQKAGIIYEGID</sequence>
<organism evidence="5 6">
    <name type="scientific">Emticicia aquatilis</name>
    <dbReference type="NCBI Taxonomy" id="1537369"/>
    <lineage>
        <taxon>Bacteria</taxon>
        <taxon>Pseudomonadati</taxon>
        <taxon>Bacteroidota</taxon>
        <taxon>Cytophagia</taxon>
        <taxon>Cytophagales</taxon>
        <taxon>Leadbetterellaceae</taxon>
        <taxon>Emticicia</taxon>
    </lineage>
</organism>
<reference evidence="5" key="1">
    <citation type="journal article" date="2014" name="Int. J. Syst. Evol. Microbiol.">
        <title>Complete genome sequence of Corynebacterium casei LMG S-19264T (=DSM 44701T), isolated from a smear-ripened cheese.</title>
        <authorList>
            <consortium name="US DOE Joint Genome Institute (JGI-PGF)"/>
            <person name="Walter F."/>
            <person name="Albersmeier A."/>
            <person name="Kalinowski J."/>
            <person name="Ruckert C."/>
        </authorList>
    </citation>
    <scope>NUCLEOTIDE SEQUENCE</scope>
    <source>
        <strain evidence="5">CGMCC 1.15958</strain>
    </source>
</reference>
<dbReference type="SUPFAM" id="SSF51735">
    <property type="entry name" value="NAD(P)-binding Rossmann-fold domains"/>
    <property type="match status" value="1"/>
</dbReference>
<keyword evidence="6" id="KW-1185">Reference proteome</keyword>
<name>A0A916YWX9_9BACT</name>
<dbReference type="SUPFAM" id="SSF55347">
    <property type="entry name" value="Glyceraldehyde-3-phosphate dehydrogenase-like, C-terminal domain"/>
    <property type="match status" value="1"/>
</dbReference>
<dbReference type="InterPro" id="IPR050984">
    <property type="entry name" value="Gfo/Idh/MocA_domain"/>
</dbReference>
<dbReference type="EMBL" id="BMKK01000006">
    <property type="protein sequence ID" value="GGD65469.1"/>
    <property type="molecule type" value="Genomic_DNA"/>
</dbReference>
<comment type="caution">
    <text evidence="5">The sequence shown here is derived from an EMBL/GenBank/DDBJ whole genome shotgun (WGS) entry which is preliminary data.</text>
</comment>
<evidence type="ECO:0000313" key="5">
    <source>
        <dbReference type="EMBL" id="GGD65469.1"/>
    </source>
</evidence>
<dbReference type="RefSeq" id="WP_188767257.1">
    <property type="nucleotide sequence ID" value="NZ_BMKK01000006.1"/>
</dbReference>
<proteinExistence type="inferred from homology"/>
<dbReference type="Pfam" id="PF01408">
    <property type="entry name" value="GFO_IDH_MocA"/>
    <property type="match status" value="1"/>
</dbReference>
<evidence type="ECO:0000259" key="3">
    <source>
        <dbReference type="Pfam" id="PF01408"/>
    </source>
</evidence>
<evidence type="ECO:0000256" key="1">
    <source>
        <dbReference type="ARBA" id="ARBA00010928"/>
    </source>
</evidence>